<dbReference type="PANTHER" id="PTHR21330">
    <property type="entry name" value="E3 SUMO-PROTEIN LIGASE NSE2"/>
    <property type="match status" value="1"/>
</dbReference>
<evidence type="ECO:0000256" key="1">
    <source>
        <dbReference type="ARBA" id="ARBA00004123"/>
    </source>
</evidence>
<dbReference type="GO" id="GO:0061665">
    <property type="term" value="F:SUMO ligase activity"/>
    <property type="evidence" value="ECO:0007669"/>
    <property type="project" value="TreeGrafter"/>
</dbReference>
<evidence type="ECO:0000256" key="13">
    <source>
        <dbReference type="PROSITE-ProRule" id="PRU00452"/>
    </source>
</evidence>
<comment type="subcellular location">
    <subcellularLocation>
        <location evidence="1">Nucleus</location>
    </subcellularLocation>
</comment>
<dbReference type="EMBL" id="WJBH02000004">
    <property type="protein sequence ID" value="KAI9560152.1"/>
    <property type="molecule type" value="Genomic_DNA"/>
</dbReference>
<sequence length="227" mass="26367">MAQRFPVSNSEIADNIKKGKDKIIQVYDMLPNFCLSEEIPGLLDELRNAMKDYIMLDTRHQDLKTSKQKVIQLCTENAEREIRDGMKCSTSHEEINQLLKNTMSKELEKHPEGFLERDPLYVTMKDFNETETNTLEDQEMDNEDGLAVTGETVQTIDPYTKKEFSDPVKNLKCKHSYEKEIIQSLMAKNKNAKCYWMGCNNRIRADDLVPDDELKRHITRMKARAAI</sequence>
<reference evidence="15 16" key="1">
    <citation type="submission" date="2022-05" db="EMBL/GenBank/DDBJ databases">
        <title>A multi-omics perspective on studying reproductive biology in Daphnia sinensis.</title>
        <authorList>
            <person name="Jia J."/>
        </authorList>
    </citation>
    <scope>NUCLEOTIDE SEQUENCE [LARGE SCALE GENOMIC DNA]</scope>
    <source>
        <strain evidence="15 16">WSL</strain>
    </source>
</reference>
<evidence type="ECO:0000256" key="5">
    <source>
        <dbReference type="ARBA" id="ARBA00022679"/>
    </source>
</evidence>
<dbReference type="GO" id="GO:0030915">
    <property type="term" value="C:Smc5-Smc6 complex"/>
    <property type="evidence" value="ECO:0007669"/>
    <property type="project" value="InterPro"/>
</dbReference>
<dbReference type="SUPFAM" id="SSF57850">
    <property type="entry name" value="RING/U-box"/>
    <property type="match status" value="1"/>
</dbReference>
<name>A0AAD5KW40_9CRUS</name>
<evidence type="ECO:0000256" key="3">
    <source>
        <dbReference type="ARBA" id="ARBA00008212"/>
    </source>
</evidence>
<keyword evidence="7 13" id="KW-0863">Zinc-finger</keyword>
<dbReference type="Pfam" id="PF11789">
    <property type="entry name" value="zf-Nse"/>
    <property type="match status" value="1"/>
</dbReference>
<dbReference type="PROSITE" id="PS51044">
    <property type="entry name" value="ZF_SP_RING"/>
    <property type="match status" value="1"/>
</dbReference>
<protein>
    <recommendedName>
        <fullName evidence="4">E3 SUMO-protein ligase NSE2</fullName>
    </recommendedName>
    <alternativeName>
        <fullName evidence="11">E3 SUMO-protein transferase NSE2</fullName>
    </alternativeName>
    <alternativeName>
        <fullName evidence="12">Non-structural maintenance of chromosomes element 2 homolog</fullName>
    </alternativeName>
</protein>
<dbReference type="Gene3D" id="3.30.40.10">
    <property type="entry name" value="Zinc/RING finger domain, C3HC4 (zinc finger)"/>
    <property type="match status" value="1"/>
</dbReference>
<dbReference type="AlphaFoldDB" id="A0AAD5KW40"/>
<evidence type="ECO:0000256" key="12">
    <source>
        <dbReference type="ARBA" id="ARBA00032533"/>
    </source>
</evidence>
<evidence type="ECO:0000256" key="11">
    <source>
        <dbReference type="ARBA" id="ARBA00031731"/>
    </source>
</evidence>
<keyword evidence="10" id="KW-0539">Nucleus</keyword>
<dbReference type="PANTHER" id="PTHR21330:SF1">
    <property type="entry name" value="E3 SUMO-PROTEIN LIGASE NSE2"/>
    <property type="match status" value="1"/>
</dbReference>
<dbReference type="Proteomes" id="UP000820818">
    <property type="component" value="Linkage Group LG4"/>
</dbReference>
<dbReference type="GO" id="GO:0008270">
    <property type="term" value="F:zinc ion binding"/>
    <property type="evidence" value="ECO:0007669"/>
    <property type="project" value="UniProtKB-KW"/>
</dbReference>
<evidence type="ECO:0000313" key="16">
    <source>
        <dbReference type="Proteomes" id="UP000820818"/>
    </source>
</evidence>
<dbReference type="GO" id="GO:0000724">
    <property type="term" value="P:double-strand break repair via homologous recombination"/>
    <property type="evidence" value="ECO:0007669"/>
    <property type="project" value="InterPro"/>
</dbReference>
<keyword evidence="5" id="KW-0808">Transferase</keyword>
<organism evidence="15 16">
    <name type="scientific">Daphnia sinensis</name>
    <dbReference type="NCBI Taxonomy" id="1820382"/>
    <lineage>
        <taxon>Eukaryota</taxon>
        <taxon>Metazoa</taxon>
        <taxon>Ecdysozoa</taxon>
        <taxon>Arthropoda</taxon>
        <taxon>Crustacea</taxon>
        <taxon>Branchiopoda</taxon>
        <taxon>Diplostraca</taxon>
        <taxon>Cladocera</taxon>
        <taxon>Anomopoda</taxon>
        <taxon>Daphniidae</taxon>
        <taxon>Daphnia</taxon>
        <taxon>Daphnia similis group</taxon>
    </lineage>
</organism>
<dbReference type="CDD" id="cd16651">
    <property type="entry name" value="SPL-RING_NSE2"/>
    <property type="match status" value="1"/>
</dbReference>
<evidence type="ECO:0000256" key="7">
    <source>
        <dbReference type="ARBA" id="ARBA00022771"/>
    </source>
</evidence>
<evidence type="ECO:0000256" key="10">
    <source>
        <dbReference type="ARBA" id="ARBA00023242"/>
    </source>
</evidence>
<evidence type="ECO:0000256" key="8">
    <source>
        <dbReference type="ARBA" id="ARBA00022786"/>
    </source>
</evidence>
<comment type="similarity">
    <text evidence="3">Belongs to the NSE2 family.</text>
</comment>
<feature type="domain" description="SP-RING-type" evidence="14">
    <location>
        <begin position="142"/>
        <end position="223"/>
    </location>
</feature>
<evidence type="ECO:0000256" key="9">
    <source>
        <dbReference type="ARBA" id="ARBA00022833"/>
    </source>
</evidence>
<comment type="caution">
    <text evidence="15">The sequence shown here is derived from an EMBL/GenBank/DDBJ whole genome shotgun (WGS) entry which is preliminary data.</text>
</comment>
<comment type="pathway">
    <text evidence="2">Protein modification; protein sumoylation.</text>
</comment>
<proteinExistence type="inferred from homology"/>
<evidence type="ECO:0000313" key="15">
    <source>
        <dbReference type="EMBL" id="KAI9560152.1"/>
    </source>
</evidence>
<keyword evidence="16" id="KW-1185">Reference proteome</keyword>
<evidence type="ECO:0000259" key="14">
    <source>
        <dbReference type="PROSITE" id="PS51044"/>
    </source>
</evidence>
<dbReference type="GO" id="GO:0016925">
    <property type="term" value="P:protein sumoylation"/>
    <property type="evidence" value="ECO:0007669"/>
    <property type="project" value="TreeGrafter"/>
</dbReference>
<dbReference type="GO" id="GO:0005634">
    <property type="term" value="C:nucleus"/>
    <property type="evidence" value="ECO:0007669"/>
    <property type="project" value="UniProtKB-SubCell"/>
</dbReference>
<keyword evidence="8" id="KW-0833">Ubl conjugation pathway</keyword>
<dbReference type="InterPro" id="IPR026846">
    <property type="entry name" value="Nse2(Mms21)"/>
</dbReference>
<keyword evidence="9" id="KW-0862">Zinc</keyword>
<evidence type="ECO:0000256" key="2">
    <source>
        <dbReference type="ARBA" id="ARBA00004718"/>
    </source>
</evidence>
<keyword evidence="6" id="KW-0479">Metal-binding</keyword>
<evidence type="ECO:0000256" key="4">
    <source>
        <dbReference type="ARBA" id="ARBA00020923"/>
    </source>
</evidence>
<gene>
    <name evidence="15" type="ORF">GHT06_014163</name>
</gene>
<dbReference type="InterPro" id="IPR004181">
    <property type="entry name" value="Znf_MIZ"/>
</dbReference>
<evidence type="ECO:0000256" key="6">
    <source>
        <dbReference type="ARBA" id="ARBA00022723"/>
    </source>
</evidence>
<dbReference type="InterPro" id="IPR013083">
    <property type="entry name" value="Znf_RING/FYVE/PHD"/>
</dbReference>
<accession>A0AAD5KW40</accession>